<dbReference type="CDD" id="cd06261">
    <property type="entry name" value="TM_PBP2"/>
    <property type="match status" value="1"/>
</dbReference>
<dbReference type="SUPFAM" id="SSF161098">
    <property type="entry name" value="MetI-like"/>
    <property type="match status" value="1"/>
</dbReference>
<gene>
    <name evidence="12" type="primary">pstC</name>
    <name evidence="12" type="ORF">DV707_04880</name>
    <name evidence="13" type="ORF">SAMN04488133_0575</name>
</gene>
<organism evidence="13 14">
    <name type="scientific">Halobellus limi</name>
    <dbReference type="NCBI Taxonomy" id="699433"/>
    <lineage>
        <taxon>Archaea</taxon>
        <taxon>Methanobacteriati</taxon>
        <taxon>Methanobacteriota</taxon>
        <taxon>Stenosarchaea group</taxon>
        <taxon>Halobacteria</taxon>
        <taxon>Halobacteriales</taxon>
        <taxon>Haloferacaceae</taxon>
        <taxon>Halobellus</taxon>
    </lineage>
</organism>
<feature type="transmembrane region" description="Helical" evidence="9">
    <location>
        <begin position="87"/>
        <end position="109"/>
    </location>
</feature>
<dbReference type="EMBL" id="CP031311">
    <property type="protein sequence ID" value="QCC47057.1"/>
    <property type="molecule type" value="Genomic_DNA"/>
</dbReference>
<dbReference type="EMBL" id="FNVN01000001">
    <property type="protein sequence ID" value="SEF73480.1"/>
    <property type="molecule type" value="Genomic_DNA"/>
</dbReference>
<dbReference type="InterPro" id="IPR011864">
    <property type="entry name" value="Phosphate_PstC"/>
</dbReference>
<keyword evidence="7 9" id="KW-1133">Transmembrane helix</keyword>
<feature type="domain" description="ABC transmembrane type-1" evidence="11">
    <location>
        <begin position="153"/>
        <end position="365"/>
    </location>
</feature>
<dbReference type="Gene3D" id="1.10.3720.10">
    <property type="entry name" value="MetI-like"/>
    <property type="match status" value="1"/>
</dbReference>
<evidence type="ECO:0000313" key="13">
    <source>
        <dbReference type="EMBL" id="SEF73480.1"/>
    </source>
</evidence>
<reference evidence="13 14" key="1">
    <citation type="submission" date="2016-10" db="EMBL/GenBank/DDBJ databases">
        <authorList>
            <person name="de Groot N.N."/>
        </authorList>
    </citation>
    <scope>NUCLEOTIDE SEQUENCE [LARGE SCALE GENOMIC DNA]</scope>
    <source>
        <strain evidence="13 14">CGMCC 1.10331</strain>
    </source>
</reference>
<feature type="transmembrane region" description="Helical" evidence="9">
    <location>
        <begin position="346"/>
        <end position="368"/>
    </location>
</feature>
<dbReference type="GO" id="GO:0005886">
    <property type="term" value="C:plasma membrane"/>
    <property type="evidence" value="ECO:0007669"/>
    <property type="project" value="UniProtKB-SubCell"/>
</dbReference>
<evidence type="ECO:0000256" key="3">
    <source>
        <dbReference type="ARBA" id="ARBA00022448"/>
    </source>
</evidence>
<keyword evidence="4 10" id="KW-1003">Cell membrane</keyword>
<dbReference type="GO" id="GO:0005315">
    <property type="term" value="F:phosphate transmembrane transporter activity"/>
    <property type="evidence" value="ECO:0007669"/>
    <property type="project" value="InterPro"/>
</dbReference>
<name>A0A1H5UEP9_9EURY</name>
<dbReference type="OrthoDB" id="301029at2157"/>
<dbReference type="PANTHER" id="PTHR30425">
    <property type="entry name" value="PHOSPHATE TRANSPORT SYSTEM PERMEASE PROTEIN PST"/>
    <property type="match status" value="1"/>
</dbReference>
<dbReference type="Proteomes" id="UP000236740">
    <property type="component" value="Unassembled WGS sequence"/>
</dbReference>
<evidence type="ECO:0000256" key="6">
    <source>
        <dbReference type="ARBA" id="ARBA00022692"/>
    </source>
</evidence>
<dbReference type="KEGG" id="hlm:DV707_04880"/>
<dbReference type="Proteomes" id="UP000296733">
    <property type="component" value="Chromosome"/>
</dbReference>
<dbReference type="PROSITE" id="PS50928">
    <property type="entry name" value="ABC_TM1"/>
    <property type="match status" value="1"/>
</dbReference>
<feature type="transmembrane region" description="Helical" evidence="9">
    <location>
        <begin position="155"/>
        <end position="176"/>
    </location>
</feature>
<dbReference type="InterPro" id="IPR000515">
    <property type="entry name" value="MetI-like"/>
</dbReference>
<evidence type="ECO:0000256" key="1">
    <source>
        <dbReference type="ARBA" id="ARBA00004651"/>
    </source>
</evidence>
<sequence length="380" mass="40545">MSSTHNLIERGRSRIRAVARRRGRQARDFVDETEPEALAVVTVASVSLVAALAGFLLVSALTVVPFATFLVAVAYGWLRHQEVTARVLTLTTTVSTLLILGLIIVFIFLESIPVVRYESATVFGVTVPGLRMFLETRWDAVSDPVRFSMVPMIHGTVMVTVIATAVAAPLGVSAALFLSEIAPPPVREVVKPGVEILAGIPSIVYGFIGFTILSPWASTQFRLTGQGTYLFVGVVVGLMALPTVVSVAEDALSSVPESIKSGSLAVGTTDWQTMTSITLPAAFSGVSAAVLLGVGRAIGETMAATVMLKGVPRLTDPLYNAFYGQETLTSIIARNYGDADGLQMDALFVAGVILFITVLFISIGSQYIEWRMKRQFGGDV</sequence>
<feature type="transmembrane region" description="Helical" evidence="9">
    <location>
        <begin position="229"/>
        <end position="248"/>
    </location>
</feature>
<evidence type="ECO:0000256" key="7">
    <source>
        <dbReference type="ARBA" id="ARBA00022989"/>
    </source>
</evidence>
<evidence type="ECO:0000256" key="10">
    <source>
        <dbReference type="RuleBase" id="RU363054"/>
    </source>
</evidence>
<keyword evidence="5 10" id="KW-0592">Phosphate transport</keyword>
<comment type="function">
    <text evidence="10">Part of the binding-protein-dependent transport system for phosphate; probably responsible for the translocation of the substrate across the membrane.</text>
</comment>
<keyword evidence="8 9" id="KW-0472">Membrane</keyword>
<evidence type="ECO:0000313" key="14">
    <source>
        <dbReference type="Proteomes" id="UP000236740"/>
    </source>
</evidence>
<dbReference type="GO" id="GO:0006817">
    <property type="term" value="P:phosphate ion transport"/>
    <property type="evidence" value="ECO:0007669"/>
    <property type="project" value="UniProtKB-KW"/>
</dbReference>
<evidence type="ECO:0000256" key="5">
    <source>
        <dbReference type="ARBA" id="ARBA00022592"/>
    </source>
</evidence>
<evidence type="ECO:0000313" key="15">
    <source>
        <dbReference type="Proteomes" id="UP000296733"/>
    </source>
</evidence>
<dbReference type="RefSeq" id="WP_103990341.1">
    <property type="nucleotide sequence ID" value="NZ_CP031311.1"/>
</dbReference>
<keyword evidence="6 9" id="KW-0812">Transmembrane</keyword>
<evidence type="ECO:0000256" key="8">
    <source>
        <dbReference type="ARBA" id="ARBA00023136"/>
    </source>
</evidence>
<evidence type="ECO:0000313" key="12">
    <source>
        <dbReference type="EMBL" id="QCC47057.1"/>
    </source>
</evidence>
<protein>
    <recommendedName>
        <fullName evidence="10">Phosphate transport system permease protein</fullName>
    </recommendedName>
</protein>
<evidence type="ECO:0000256" key="4">
    <source>
        <dbReference type="ARBA" id="ARBA00022475"/>
    </source>
</evidence>
<reference evidence="12 15" key="2">
    <citation type="journal article" date="2019" name="Nat. Commun.">
        <title>A new type of DNA phosphorothioation-based antiviral system in archaea.</title>
        <authorList>
            <person name="Xiong L."/>
            <person name="Liu S."/>
            <person name="Chen S."/>
            <person name="Xiao Y."/>
            <person name="Zhu B."/>
            <person name="Gao Y."/>
            <person name="Zhang Y."/>
            <person name="Chen B."/>
            <person name="Luo J."/>
            <person name="Deng Z."/>
            <person name="Chen X."/>
            <person name="Wang L."/>
            <person name="Chen S."/>
        </authorList>
    </citation>
    <scope>NUCLEOTIDE SEQUENCE [LARGE SCALE GENOMIC DNA]</scope>
    <source>
        <strain evidence="12 15">CGMCC 1.10331</strain>
    </source>
</reference>
<dbReference type="GeneID" id="39857397"/>
<keyword evidence="3 9" id="KW-0813">Transport</keyword>
<dbReference type="InterPro" id="IPR051124">
    <property type="entry name" value="Phosphate_Transport_Permease"/>
</dbReference>
<dbReference type="InterPro" id="IPR035906">
    <property type="entry name" value="MetI-like_sf"/>
</dbReference>
<accession>A0A1H5UEP9</accession>
<evidence type="ECO:0000259" key="11">
    <source>
        <dbReference type="PROSITE" id="PS50928"/>
    </source>
</evidence>
<proteinExistence type="inferred from homology"/>
<dbReference type="Pfam" id="PF00528">
    <property type="entry name" value="BPD_transp_1"/>
    <property type="match status" value="1"/>
</dbReference>
<dbReference type="AlphaFoldDB" id="A0A1H5UEP9"/>
<dbReference type="PANTHER" id="PTHR30425:SF1">
    <property type="entry name" value="PHOSPHATE TRANSPORT SYSTEM PERMEASE PROTEIN PSTC"/>
    <property type="match status" value="1"/>
</dbReference>
<keyword evidence="14" id="KW-1185">Reference proteome</keyword>
<evidence type="ECO:0000256" key="2">
    <source>
        <dbReference type="ARBA" id="ARBA00007069"/>
    </source>
</evidence>
<dbReference type="NCBIfam" id="TIGR02138">
    <property type="entry name" value="phosphate_pstC"/>
    <property type="match status" value="1"/>
</dbReference>
<comment type="subcellular location">
    <subcellularLocation>
        <location evidence="1 9">Cell membrane</location>
        <topology evidence="1 9">Multi-pass membrane protein</topology>
    </subcellularLocation>
</comment>
<feature type="transmembrane region" description="Helical" evidence="9">
    <location>
        <begin position="196"/>
        <end position="217"/>
    </location>
</feature>
<comment type="similarity">
    <text evidence="2 10">Belongs to the binding-protein-dependent transport system permease family. CysTW subfamily.</text>
</comment>
<feature type="transmembrane region" description="Helical" evidence="9">
    <location>
        <begin position="48"/>
        <end position="75"/>
    </location>
</feature>
<evidence type="ECO:0000256" key="9">
    <source>
        <dbReference type="RuleBase" id="RU363032"/>
    </source>
</evidence>